<feature type="transmembrane region" description="Helical" evidence="1">
    <location>
        <begin position="18"/>
        <end position="36"/>
    </location>
</feature>
<accession>A0A7C3VHX0</accession>
<evidence type="ECO:0000313" key="2">
    <source>
        <dbReference type="EMBL" id="HGG01852.1"/>
    </source>
</evidence>
<protein>
    <recommendedName>
        <fullName evidence="3">Filament integrity protein fraC</fullName>
    </recommendedName>
</protein>
<feature type="transmembrane region" description="Helical" evidence="1">
    <location>
        <begin position="99"/>
        <end position="118"/>
    </location>
</feature>
<evidence type="ECO:0008006" key="3">
    <source>
        <dbReference type="Google" id="ProtNLM"/>
    </source>
</evidence>
<proteinExistence type="predicted"/>
<reference evidence="2" key="1">
    <citation type="journal article" date="2020" name="mSystems">
        <title>Genome- and Community-Level Interaction Insights into Carbon Utilization and Element Cycling Functions of Hydrothermarchaeota in Hydrothermal Sediment.</title>
        <authorList>
            <person name="Zhou Z."/>
            <person name="Liu Y."/>
            <person name="Xu W."/>
            <person name="Pan J."/>
            <person name="Luo Z.H."/>
            <person name="Li M."/>
        </authorList>
    </citation>
    <scope>NUCLEOTIDE SEQUENCE [LARGE SCALE GENOMIC DNA]</scope>
    <source>
        <strain evidence="2">SpSt-374</strain>
    </source>
</reference>
<keyword evidence="1" id="KW-0472">Membrane</keyword>
<sequence>MNPVTGIEIPYILPLRAFLLQALCLLVAIAAESYFFHSALKLTRKNSIAAAATTNLFAAVIGWLIFFYIAYFLLDLIPALTPIKHDLAGYIFLNQYSPLLGSAIILVATTIFIILLFFKIYTIKFMSKIQLLGKEAVVLAAKKRQNRYPLHSVVLWAHSCSNTLILTILFLVNWVGN</sequence>
<keyword evidence="1" id="KW-1133">Transmembrane helix</keyword>
<name>A0A7C3VHX0_9CYAN</name>
<dbReference type="AlphaFoldDB" id="A0A7C3VHX0"/>
<feature type="transmembrane region" description="Helical" evidence="1">
    <location>
        <begin position="48"/>
        <end position="74"/>
    </location>
</feature>
<dbReference type="InterPro" id="IPR054663">
    <property type="entry name" value="FraC"/>
</dbReference>
<dbReference type="NCBIfam" id="NF045624">
    <property type="entry name" value="filament_FraC"/>
    <property type="match status" value="1"/>
</dbReference>
<evidence type="ECO:0000256" key="1">
    <source>
        <dbReference type="SAM" id="Phobius"/>
    </source>
</evidence>
<dbReference type="Pfam" id="PF24301">
    <property type="entry name" value="FraC"/>
    <property type="match status" value="1"/>
</dbReference>
<keyword evidence="1" id="KW-0812">Transmembrane</keyword>
<organism evidence="2">
    <name type="scientific">Planktothricoides sp. SpSt-374</name>
    <dbReference type="NCBI Taxonomy" id="2282167"/>
    <lineage>
        <taxon>Bacteria</taxon>
        <taxon>Bacillati</taxon>
        <taxon>Cyanobacteriota</taxon>
        <taxon>Cyanophyceae</taxon>
        <taxon>Oscillatoriophycideae</taxon>
        <taxon>Oscillatoriales</taxon>
        <taxon>Oscillatoriaceae</taxon>
        <taxon>Planktothricoides</taxon>
    </lineage>
</organism>
<comment type="caution">
    <text evidence="2">The sequence shown here is derived from an EMBL/GenBank/DDBJ whole genome shotgun (WGS) entry which is preliminary data.</text>
</comment>
<dbReference type="EMBL" id="DSPX01000149">
    <property type="protein sequence ID" value="HGG01852.1"/>
    <property type="molecule type" value="Genomic_DNA"/>
</dbReference>
<feature type="transmembrane region" description="Helical" evidence="1">
    <location>
        <begin position="153"/>
        <end position="175"/>
    </location>
</feature>
<gene>
    <name evidence="2" type="ORF">ENR15_14700</name>
</gene>